<keyword evidence="1" id="KW-0472">Membrane</keyword>
<reference evidence="2 3" key="1">
    <citation type="submission" date="2019-09" db="EMBL/GenBank/DDBJ databases">
        <authorList>
            <person name="Cremers G."/>
        </authorList>
    </citation>
    <scope>NUCLEOTIDE SEQUENCE [LARGE SCALE GENOMIC DNA]</scope>
    <source>
        <strain evidence="2">4A</strain>
    </source>
</reference>
<sequence length="57" mass="6597">MLCPMVGNPKWPFSEGDENDTNFRPILVFIILALLIMVLTFWFVLTNRFGVFSSGDW</sequence>
<keyword evidence="3" id="KW-1185">Reference proteome</keyword>
<dbReference type="EMBL" id="CABFVA020000004">
    <property type="protein sequence ID" value="VVM04499.1"/>
    <property type="molecule type" value="Genomic_DNA"/>
</dbReference>
<organism evidence="2 3">
    <name type="scientific">Methylacidimicrobium tartarophylax</name>
    <dbReference type="NCBI Taxonomy" id="1041768"/>
    <lineage>
        <taxon>Bacteria</taxon>
        <taxon>Pseudomonadati</taxon>
        <taxon>Verrucomicrobiota</taxon>
        <taxon>Methylacidimicrobium</taxon>
    </lineage>
</organism>
<evidence type="ECO:0000256" key="1">
    <source>
        <dbReference type="SAM" id="Phobius"/>
    </source>
</evidence>
<keyword evidence="1" id="KW-0812">Transmembrane</keyword>
<feature type="transmembrane region" description="Helical" evidence="1">
    <location>
        <begin position="26"/>
        <end position="45"/>
    </location>
</feature>
<evidence type="ECO:0000313" key="3">
    <source>
        <dbReference type="Proteomes" id="UP000334923"/>
    </source>
</evidence>
<evidence type="ECO:0000313" key="2">
    <source>
        <dbReference type="EMBL" id="VVM04499.1"/>
    </source>
</evidence>
<dbReference type="Proteomes" id="UP000334923">
    <property type="component" value="Unassembled WGS sequence"/>
</dbReference>
<protein>
    <submittedName>
        <fullName evidence="2">Uncharacterized protein</fullName>
    </submittedName>
</protein>
<dbReference type="AlphaFoldDB" id="A0A5E6M6E2"/>
<proteinExistence type="predicted"/>
<accession>A0A5E6M6E2</accession>
<gene>
    <name evidence="2" type="ORF">MAMT_00129</name>
</gene>
<name>A0A5E6M6E2_9BACT</name>
<keyword evidence="1" id="KW-1133">Transmembrane helix</keyword>